<dbReference type="InterPro" id="IPR001464">
    <property type="entry name" value="Annexin"/>
</dbReference>
<dbReference type="InterPro" id="IPR048325">
    <property type="entry name" value="ZSWIM3_N"/>
</dbReference>
<evidence type="ECO:0000256" key="11">
    <source>
        <dbReference type="SAM" id="MobiDB-lite"/>
    </source>
</evidence>
<dbReference type="PROSITE" id="PS51897">
    <property type="entry name" value="ANNEXIN_2"/>
    <property type="match status" value="6"/>
</dbReference>
<dbReference type="PRINTS" id="PR00196">
    <property type="entry name" value="ANNEXIN"/>
</dbReference>
<dbReference type="Pfam" id="PF00191">
    <property type="entry name" value="Annexin"/>
    <property type="match status" value="7"/>
</dbReference>
<dbReference type="GO" id="GO:0012506">
    <property type="term" value="C:vesicle membrane"/>
    <property type="evidence" value="ECO:0007669"/>
    <property type="project" value="TreeGrafter"/>
</dbReference>
<evidence type="ECO:0000256" key="9">
    <source>
        <dbReference type="ARBA" id="ARBA00023302"/>
    </source>
</evidence>
<feature type="compositionally biased region" description="Polar residues" evidence="11">
    <location>
        <begin position="842"/>
        <end position="861"/>
    </location>
</feature>
<comment type="subunit">
    <text evidence="3">Homodimer.</text>
</comment>
<dbReference type="AlphaFoldDB" id="A0A158QHC9"/>
<dbReference type="Proteomes" id="UP000278807">
    <property type="component" value="Unassembled WGS sequence"/>
</dbReference>
<reference evidence="13 14" key="2">
    <citation type="submission" date="2018-11" db="EMBL/GenBank/DDBJ databases">
        <authorList>
            <consortium name="Pathogen Informatics"/>
        </authorList>
    </citation>
    <scope>NUCLEOTIDE SEQUENCE [LARGE SCALE GENOMIC DNA]</scope>
</reference>
<keyword evidence="5" id="KW-0479">Metal-binding</keyword>
<evidence type="ECO:0000256" key="1">
    <source>
        <dbReference type="ARBA" id="ARBA00004613"/>
    </source>
</evidence>
<keyword evidence="8" id="KW-0041">Annexin</keyword>
<evidence type="ECO:0000256" key="4">
    <source>
        <dbReference type="ARBA" id="ARBA00022525"/>
    </source>
</evidence>
<evidence type="ECO:0000256" key="3">
    <source>
        <dbReference type="ARBA" id="ARBA00011738"/>
    </source>
</evidence>
<dbReference type="PANTHER" id="PTHR10502">
    <property type="entry name" value="ANNEXIN"/>
    <property type="match status" value="1"/>
</dbReference>
<dbReference type="FunFam" id="1.10.220.10:FF:000002">
    <property type="entry name" value="Annexin"/>
    <property type="match status" value="1"/>
</dbReference>
<dbReference type="GO" id="GO:0005509">
    <property type="term" value="F:calcium ion binding"/>
    <property type="evidence" value="ECO:0007669"/>
    <property type="project" value="InterPro"/>
</dbReference>
<dbReference type="GO" id="GO:0001786">
    <property type="term" value="F:phosphatidylserine binding"/>
    <property type="evidence" value="ECO:0007669"/>
    <property type="project" value="TreeGrafter"/>
</dbReference>
<keyword evidence="7" id="KW-0106">Calcium</keyword>
<feature type="coiled-coil region" evidence="10">
    <location>
        <begin position="792"/>
        <end position="819"/>
    </location>
</feature>
<evidence type="ECO:0000256" key="10">
    <source>
        <dbReference type="SAM" id="Coils"/>
    </source>
</evidence>
<dbReference type="PANTHER" id="PTHR10502:SF233">
    <property type="entry name" value="ANNEXIN B9"/>
    <property type="match status" value="1"/>
</dbReference>
<comment type="subcellular location">
    <subcellularLocation>
        <location evidence="1">Secreted</location>
    </subcellularLocation>
</comment>
<evidence type="ECO:0000256" key="2">
    <source>
        <dbReference type="ARBA" id="ARBA00007831"/>
    </source>
</evidence>
<keyword evidence="14" id="KW-1185">Reference proteome</keyword>
<accession>A0A158QHC9</accession>
<dbReference type="STRING" id="102285.A0A158QHC9"/>
<keyword evidence="9" id="KW-0111">Calcium/phospholipid-binding</keyword>
<dbReference type="GO" id="GO:0005576">
    <property type="term" value="C:extracellular region"/>
    <property type="evidence" value="ECO:0007669"/>
    <property type="project" value="UniProtKB-SubCell"/>
</dbReference>
<dbReference type="EMBL" id="UZAE01012018">
    <property type="protein sequence ID" value="VDO03070.1"/>
    <property type="molecule type" value="Genomic_DNA"/>
</dbReference>
<dbReference type="GO" id="GO:0032509">
    <property type="term" value="P:endosome transport via multivesicular body sorting pathway"/>
    <property type="evidence" value="ECO:0007669"/>
    <property type="project" value="TreeGrafter"/>
</dbReference>
<evidence type="ECO:0000313" key="13">
    <source>
        <dbReference type="EMBL" id="VDO03070.1"/>
    </source>
</evidence>
<evidence type="ECO:0000259" key="12">
    <source>
        <dbReference type="Pfam" id="PF21599"/>
    </source>
</evidence>
<reference evidence="15" key="1">
    <citation type="submission" date="2016-04" db="UniProtKB">
        <authorList>
            <consortium name="WormBaseParasite"/>
        </authorList>
    </citation>
    <scope>IDENTIFICATION</scope>
</reference>
<proteinExistence type="inferred from homology"/>
<organism evidence="15">
    <name type="scientific">Rodentolepis nana</name>
    <name type="common">Dwarf tapeworm</name>
    <name type="synonym">Hymenolepis nana</name>
    <dbReference type="NCBI Taxonomy" id="102285"/>
    <lineage>
        <taxon>Eukaryota</taxon>
        <taxon>Metazoa</taxon>
        <taxon>Spiralia</taxon>
        <taxon>Lophotrochozoa</taxon>
        <taxon>Platyhelminthes</taxon>
        <taxon>Cestoda</taxon>
        <taxon>Eucestoda</taxon>
        <taxon>Cyclophyllidea</taxon>
        <taxon>Hymenolepididae</taxon>
        <taxon>Rodentolepis</taxon>
    </lineage>
</organism>
<dbReference type="Pfam" id="PF21599">
    <property type="entry name" value="ZSWIM3_N"/>
    <property type="match status" value="1"/>
</dbReference>
<evidence type="ECO:0000256" key="7">
    <source>
        <dbReference type="ARBA" id="ARBA00022837"/>
    </source>
</evidence>
<keyword evidence="10" id="KW-0175">Coiled coil</keyword>
<dbReference type="InterPro" id="IPR018502">
    <property type="entry name" value="Annexin_repeat"/>
</dbReference>
<gene>
    <name evidence="13" type="ORF">HNAJ_LOCUS7210</name>
</gene>
<dbReference type="GO" id="GO:0005544">
    <property type="term" value="F:calcium-dependent phospholipid binding"/>
    <property type="evidence" value="ECO:0007669"/>
    <property type="project" value="UniProtKB-KW"/>
</dbReference>
<feature type="region of interest" description="Disordered" evidence="11">
    <location>
        <begin position="842"/>
        <end position="866"/>
    </location>
</feature>
<dbReference type="GO" id="GO:0005737">
    <property type="term" value="C:cytoplasm"/>
    <property type="evidence" value="ECO:0007669"/>
    <property type="project" value="TreeGrafter"/>
</dbReference>
<comment type="similarity">
    <text evidence="2">Belongs to the annexin family.</text>
</comment>
<dbReference type="WBParaSite" id="HNAJ_0000721401-mRNA-1">
    <property type="protein sequence ID" value="HNAJ_0000721401-mRNA-1"/>
    <property type="gene ID" value="HNAJ_0000721401"/>
</dbReference>
<evidence type="ECO:0000256" key="5">
    <source>
        <dbReference type="ARBA" id="ARBA00022723"/>
    </source>
</evidence>
<name>A0A158QHC9_RODNA</name>
<dbReference type="GO" id="GO:0005634">
    <property type="term" value="C:nucleus"/>
    <property type="evidence" value="ECO:0007669"/>
    <property type="project" value="TreeGrafter"/>
</dbReference>
<evidence type="ECO:0000313" key="15">
    <source>
        <dbReference type="WBParaSite" id="HNAJ_0000721401-mRNA-1"/>
    </source>
</evidence>
<protein>
    <submittedName>
        <fullName evidence="15">Annexin</fullName>
    </submittedName>
</protein>
<evidence type="ECO:0000256" key="8">
    <source>
        <dbReference type="ARBA" id="ARBA00023216"/>
    </source>
</evidence>
<evidence type="ECO:0000256" key="6">
    <source>
        <dbReference type="ARBA" id="ARBA00022737"/>
    </source>
</evidence>
<dbReference type="InterPro" id="IPR037104">
    <property type="entry name" value="Annexin_sf"/>
</dbReference>
<keyword evidence="4" id="KW-0964">Secreted</keyword>
<dbReference type="OrthoDB" id="37886at2759"/>
<dbReference type="SUPFAM" id="SSF47874">
    <property type="entry name" value="Annexin"/>
    <property type="match status" value="2"/>
</dbReference>
<dbReference type="FunFam" id="1.10.220.10:FF:000005">
    <property type="entry name" value="Annexin"/>
    <property type="match status" value="3"/>
</dbReference>
<dbReference type="SMART" id="SM00335">
    <property type="entry name" value="ANX"/>
    <property type="match status" value="7"/>
</dbReference>
<keyword evidence="6" id="KW-0677">Repeat</keyword>
<feature type="domain" description="ZSWIM3 N-terminal" evidence="12">
    <location>
        <begin position="623"/>
        <end position="721"/>
    </location>
</feature>
<evidence type="ECO:0000313" key="14">
    <source>
        <dbReference type="Proteomes" id="UP000278807"/>
    </source>
</evidence>
<sequence>MQSGATVVPVANLNANEDANELEKAMKGFGTNEQKITEIFANRTVNQRREIAKAYKAAYGRDLQQRFQKELSGDFRRVILYSFHDKCHVNARACYRAIKGAGTDEQILIDVICTSDNLEISELKKAYKKILLEERQNAVKRSLETDVKEDVSGDLQFVLVAILQGKRETTLNEAQVREDAEAFYNSGVKKLGTDESVFTRILVTRSFKSIRAINKAYKELAGHDLLKAIEKETSGDYKRSLITIVKTAINKNECIADILFNSMAGTGTHDENLTRVIMAHQFAQKLFLASRQHVFFFFSLTSLMATVHASPDFNPQADSEVLYTAMKGLGTDEKAIIDLLSHRSLEQRQQIAKTFQATYGQNLLDQLHKELSGFFRLAVFYSFFDKAHVNAWALYRAMKGLGTDEKVLIHVLCSSTNEEILELKAAYRDVLAAERQNLARRSLEQDVIDDVSGDFERVLVALLQAKRRQTFDKEDAVQDCETLYKSGEGRRGTDESQFTRVFVTCPWEELVAIATIYLEAVGNDLFTAIEKETSGDYRDALITILKAALNRDRFYAEVLYKSMEGAGTHDEDLVRMIMAHCNTDLARIKEQFAQMYQMELEEMVKDELTGYDLSREFRKFFTSDEFSSFEELSERLRQFEVATGALYVKLNSRRFPEGHPMRDSLVYSNLKYVCYHYGTCVSCATKRVNQRTSKLGCSSQIYLNYSNGHLRITSYDMRHNHPVTPESAKMYPRNRRLEEHEQKIVDELLRLPYDNGLVVEIIKKQFGKYCTKADVKNMRSRLRRRSDIPRVNVKHEDTKDNLESILQEIKEVAEASSEELLAQNLAVLKDVLASWKQGQVAISSANRSPPEPNSSSYQSVFTDDPNDLMIDYNSPPYLIPDDTQ</sequence>
<dbReference type="GO" id="GO:0005886">
    <property type="term" value="C:plasma membrane"/>
    <property type="evidence" value="ECO:0007669"/>
    <property type="project" value="TreeGrafter"/>
</dbReference>
<dbReference type="Gene3D" id="1.10.220.10">
    <property type="entry name" value="Annexin"/>
    <property type="match status" value="7"/>
</dbReference>